<dbReference type="SUPFAM" id="SSF49265">
    <property type="entry name" value="Fibronectin type III"/>
    <property type="match status" value="1"/>
</dbReference>
<feature type="domain" description="Ig-like" evidence="23">
    <location>
        <begin position="809"/>
        <end position="897"/>
    </location>
</feature>
<feature type="domain" description="Ig-like" evidence="23">
    <location>
        <begin position="700"/>
        <end position="787"/>
    </location>
</feature>
<evidence type="ECO:0000259" key="24">
    <source>
        <dbReference type="PROSITE" id="PS50853"/>
    </source>
</evidence>
<keyword evidence="10 19" id="KW-0067">ATP-binding</keyword>
<dbReference type="InterPro" id="IPR000719">
    <property type="entry name" value="Prot_kinase_dom"/>
</dbReference>
<comment type="subcellular location">
    <subcellularLocation>
        <location evidence="1">Membrane</location>
        <topology evidence="1">Single-pass type I membrane protein</topology>
    </subcellularLocation>
</comment>
<dbReference type="InterPro" id="IPR013106">
    <property type="entry name" value="Ig_V-set"/>
</dbReference>
<dbReference type="RefSeq" id="XP_022108574.1">
    <property type="nucleotide sequence ID" value="XM_022252882.1"/>
</dbReference>
<feature type="transmembrane region" description="Helical" evidence="20">
    <location>
        <begin position="1201"/>
        <end position="1223"/>
    </location>
</feature>
<keyword evidence="15" id="KW-0675">Receptor</keyword>
<dbReference type="EC" id="2.7.10.1" evidence="3"/>
<sequence>MASAVYISTFVVGIACFCEVSGATVGGASWVEAGGNATLTCYTSQVYTFLEWRVSAVEVTNYTAATLIVTVLVLGGVSNVIYDANTDRSHYIFDNTSGNNALRVTSVTFDDDGKYWCQVLYSGVSTTVIDSIISRVRVKSVTISSNQWVTIGQNATVTCSPGVSDSIIIQWRKSDISNTVPPTGAASSILDHESSTNMITYGRGIDPNHYDAVQSADGGIFSLTVKSVTLEDSVKYWCSYLRLIDPTNVVQIGSHIILVGVPMDHAQTLTLTLQPVSSAQGESATLTCIFLLDALGGDLRNLEWRHKGTLIADFFGGVETPDYVNGFSEPDYIVARNDKVSNLTIANVRYADEGEYSCSVMYLVTGNSPVGSATTQLMVYVLPTSIALSDSTGTYPSTGGTAYLVEGVNHRFNCTVPGINPRASFSWSVGGRNATEDNSNDIVAADGLTISSSTVTLSPVWMNHGEALLCRASNKEGHAGISGSLTLDIKVPPKSSSMTLSDANGVFTPGGTVMVDQDASHVFTCQAQSRPAGIIQWDLGSNSYQQSTIGPTTRGPGDGLVYTTSMWTFTPGRDNHRQQVKCEANTTESQPPLPSVMVTLDVNGPPSIPVITGSSSMTENVLTTLSCTADGGYPDDWSLVWSKGGSSITGPTTSSSASGSRYSFMSTLNFTPVRQDNDNIITCAARRSSGTPGLMGSLGPIDVQFCSERVSVSCPLSAASGSIEQLSCQSDSSNPATALVWSKNNVVQTSPAPVNEDGNYGGYVTTLRLTTGALTKADNGATYKCCVMTTLSCTGTVCDFCVLNVEYPPDFSVPTLMPTRPVEEGDTVILFCGADANPKPINFITWERVGSLDSLPSVYSDGTSNLTLSSITKEQAGSYRCRGNNGVPPVVHSSSVDVIVHYGVEILNKNDTSVGANTGFNATLVCVAKGHPLPRMTWQGPDGVEITNQTNPGRIFQVDTIIEGDDVYGFIIRSIVKIIQVTPMGDYGSYTCNSGNGIGMVDTLTIVLNDKVKPLPPEDVSVNPNTVTESSVRISWRPGNDGGEAQWFFVNYREVETTAVFDPDTRTRIDDDVFEYVIEGLLPYTLYEIEIFAENQNGVGKSVKQNFRTRPDTPENLGIVVTTNQETGSISVDGIPQDGDASTCLQIQARLMDQSPWFNYGGCLETNTDLAIQEVRSSYCRNGFCSLATSALSVQGQSSNAGLIAGLVILAIIALISITLNVVTIRDIRRSRGLQGENRKRVPKEYRKHTPEGKRAVINEAAEYQDLDVPLQVLAVKSSSNPGTSAYASISETVSAFSRDKLTIERELGQGAFGKVLLGKASGIVQLGTVTQVAVKTLRDDADLMERGDLLRELDFMKQLPSHANVVKLLGFCDDGDPIFIIMEYMTKGPLKDLLTSSRGKGMQVYSNLHGRSKSLTSRDLIKFAKDVAEGMAFLASQQCIHRDLAARNVLVGENMVCKVSDFGLARDIKNKRMYQRQSEGRLPIRWMALESVVDDIYTTESDVWSYGILLWEIVTLGARPYPTMSAKTMITELQEGYRMPRPDHCQDEIYQMMLACWEEESTARPSFTEIGQKLEKALESPHECITLSDYQGIQYEVTIPDSPDERI</sequence>
<dbReference type="Gene3D" id="2.60.40.10">
    <property type="entry name" value="Immunoglobulins"/>
    <property type="match status" value="10"/>
</dbReference>
<dbReference type="PROSITE" id="PS00107">
    <property type="entry name" value="PROTEIN_KINASE_ATP"/>
    <property type="match status" value="1"/>
</dbReference>
<proteinExistence type="inferred from homology"/>
<evidence type="ECO:0000256" key="18">
    <source>
        <dbReference type="ARBA" id="ARBA00051243"/>
    </source>
</evidence>
<keyword evidence="16" id="KW-0325">Glycoprotein</keyword>
<dbReference type="InterPro" id="IPR003599">
    <property type="entry name" value="Ig_sub"/>
</dbReference>
<evidence type="ECO:0000256" key="6">
    <source>
        <dbReference type="ARBA" id="ARBA00022729"/>
    </source>
</evidence>
<keyword evidence="11 20" id="KW-1133">Transmembrane helix</keyword>
<dbReference type="InterPro" id="IPR011009">
    <property type="entry name" value="Kinase-like_dom_sf"/>
</dbReference>
<feature type="chain" id="PRO_5034698090" description="receptor protein-tyrosine kinase" evidence="21">
    <location>
        <begin position="23"/>
        <end position="1608"/>
    </location>
</feature>
<dbReference type="GO" id="GO:0043235">
    <property type="term" value="C:receptor complex"/>
    <property type="evidence" value="ECO:0007669"/>
    <property type="project" value="TreeGrafter"/>
</dbReference>
<dbReference type="SUPFAM" id="SSF48726">
    <property type="entry name" value="Immunoglobulin"/>
    <property type="match status" value="9"/>
</dbReference>
<feature type="signal peptide" evidence="21">
    <location>
        <begin position="1"/>
        <end position="22"/>
    </location>
</feature>
<evidence type="ECO:0000256" key="11">
    <source>
        <dbReference type="ARBA" id="ARBA00022989"/>
    </source>
</evidence>
<evidence type="ECO:0000256" key="13">
    <source>
        <dbReference type="ARBA" id="ARBA00023137"/>
    </source>
</evidence>
<feature type="domain" description="Ig-like" evidence="23">
    <location>
        <begin position="262"/>
        <end position="376"/>
    </location>
</feature>
<dbReference type="KEGG" id="aplc:110988921"/>
<dbReference type="InterPro" id="IPR017441">
    <property type="entry name" value="Protein_kinase_ATP_BS"/>
</dbReference>
<dbReference type="OrthoDB" id="10028801at2759"/>
<dbReference type="Pfam" id="PF07714">
    <property type="entry name" value="PK_Tyr_Ser-Thr"/>
    <property type="match status" value="1"/>
</dbReference>
<evidence type="ECO:0000313" key="25">
    <source>
        <dbReference type="Proteomes" id="UP000694845"/>
    </source>
</evidence>
<keyword evidence="8 19" id="KW-0547">Nucleotide-binding</keyword>
<accession>A0A8B7ZT29</accession>
<dbReference type="CDD" id="cd00063">
    <property type="entry name" value="FN3"/>
    <property type="match status" value="1"/>
</dbReference>
<dbReference type="PRINTS" id="PR00109">
    <property type="entry name" value="TYRKINASE"/>
</dbReference>
<dbReference type="Pfam" id="PF07686">
    <property type="entry name" value="V-set"/>
    <property type="match status" value="1"/>
</dbReference>
<feature type="domain" description="Ig-like" evidence="23">
    <location>
        <begin position="383"/>
        <end position="488"/>
    </location>
</feature>
<evidence type="ECO:0000256" key="5">
    <source>
        <dbReference type="ARBA" id="ARBA00022692"/>
    </source>
</evidence>
<feature type="binding site" evidence="19">
    <location>
        <position position="1336"/>
    </location>
    <ligand>
        <name>ATP</name>
        <dbReference type="ChEBI" id="CHEBI:30616"/>
    </ligand>
</feature>
<feature type="domain" description="Ig-like" evidence="23">
    <location>
        <begin position="31"/>
        <end position="134"/>
    </location>
</feature>
<dbReference type="CDD" id="cd00192">
    <property type="entry name" value="PTKc"/>
    <property type="match status" value="1"/>
</dbReference>
<dbReference type="PROSITE" id="PS50853">
    <property type="entry name" value="FN3"/>
    <property type="match status" value="1"/>
</dbReference>
<dbReference type="Pfam" id="PF08205">
    <property type="entry name" value="C2-set_2"/>
    <property type="match status" value="3"/>
</dbReference>
<dbReference type="SMART" id="SM00409">
    <property type="entry name" value="IG"/>
    <property type="match status" value="7"/>
</dbReference>
<evidence type="ECO:0000256" key="19">
    <source>
        <dbReference type="PROSITE-ProRule" id="PRU10141"/>
    </source>
</evidence>
<dbReference type="GO" id="GO:0007169">
    <property type="term" value="P:cell surface receptor protein tyrosine kinase signaling pathway"/>
    <property type="evidence" value="ECO:0007669"/>
    <property type="project" value="TreeGrafter"/>
</dbReference>
<keyword evidence="13" id="KW-0829">Tyrosine-protein kinase</keyword>
<dbReference type="PANTHER" id="PTHR24416">
    <property type="entry name" value="TYROSINE-PROTEIN KINASE RECEPTOR"/>
    <property type="match status" value="1"/>
</dbReference>
<dbReference type="Gene3D" id="1.10.510.10">
    <property type="entry name" value="Transferase(Phosphotransferase) domain 1"/>
    <property type="match status" value="1"/>
</dbReference>
<dbReference type="GeneID" id="110988921"/>
<evidence type="ECO:0000256" key="21">
    <source>
        <dbReference type="SAM" id="SignalP"/>
    </source>
</evidence>
<dbReference type="SMART" id="SM00060">
    <property type="entry name" value="FN3"/>
    <property type="match status" value="1"/>
</dbReference>
<evidence type="ECO:0000256" key="1">
    <source>
        <dbReference type="ARBA" id="ARBA00004479"/>
    </source>
</evidence>
<dbReference type="Proteomes" id="UP000694845">
    <property type="component" value="Unplaced"/>
</dbReference>
<dbReference type="Gene3D" id="3.30.200.20">
    <property type="entry name" value="Phosphorylase Kinase, domain 1"/>
    <property type="match status" value="1"/>
</dbReference>
<evidence type="ECO:0000256" key="16">
    <source>
        <dbReference type="ARBA" id="ARBA00023180"/>
    </source>
</evidence>
<keyword evidence="5 20" id="KW-0812">Transmembrane</keyword>
<dbReference type="InterPro" id="IPR003961">
    <property type="entry name" value="FN3_dom"/>
</dbReference>
<keyword evidence="6 21" id="KW-0732">Signal</keyword>
<protein>
    <recommendedName>
        <fullName evidence="3">receptor protein-tyrosine kinase</fullName>
        <ecNumber evidence="3">2.7.10.1</ecNumber>
    </recommendedName>
</protein>
<keyword evidence="12 20" id="KW-0472">Membrane</keyword>
<evidence type="ECO:0000256" key="14">
    <source>
        <dbReference type="ARBA" id="ARBA00023157"/>
    </source>
</evidence>
<evidence type="ECO:0000256" key="12">
    <source>
        <dbReference type="ARBA" id="ARBA00023136"/>
    </source>
</evidence>
<feature type="domain" description="Protein kinase" evidence="22">
    <location>
        <begin position="1302"/>
        <end position="1586"/>
    </location>
</feature>
<dbReference type="PROSITE" id="PS50011">
    <property type="entry name" value="PROTEIN_KINASE_DOM"/>
    <property type="match status" value="1"/>
</dbReference>
<dbReference type="Pfam" id="PF13927">
    <property type="entry name" value="Ig_3"/>
    <property type="match status" value="1"/>
</dbReference>
<comment type="similarity">
    <text evidence="2">Belongs to the protein kinase superfamily. CAMK Ser/Thr protein kinase family.</text>
</comment>
<keyword evidence="7" id="KW-0677">Repeat</keyword>
<dbReference type="Pfam" id="PF00041">
    <property type="entry name" value="fn3"/>
    <property type="match status" value="1"/>
</dbReference>
<keyword evidence="14" id="KW-1015">Disulfide bond</keyword>
<evidence type="ECO:0000256" key="17">
    <source>
        <dbReference type="ARBA" id="ARBA00023319"/>
    </source>
</evidence>
<dbReference type="InterPro" id="IPR013162">
    <property type="entry name" value="CD80_C2-set"/>
</dbReference>
<dbReference type="PROSITE" id="PS00109">
    <property type="entry name" value="PROTEIN_KINASE_TYR"/>
    <property type="match status" value="1"/>
</dbReference>
<dbReference type="SUPFAM" id="SSF56112">
    <property type="entry name" value="Protein kinase-like (PK-like)"/>
    <property type="match status" value="1"/>
</dbReference>
<feature type="domain" description="Ig-like" evidence="23">
    <location>
        <begin position="915"/>
        <end position="1005"/>
    </location>
</feature>
<evidence type="ECO:0000256" key="3">
    <source>
        <dbReference type="ARBA" id="ARBA00011902"/>
    </source>
</evidence>
<dbReference type="PROSITE" id="PS50835">
    <property type="entry name" value="IG_LIKE"/>
    <property type="match status" value="7"/>
</dbReference>
<dbReference type="InterPro" id="IPR020635">
    <property type="entry name" value="Tyr_kinase_cat_dom"/>
</dbReference>
<evidence type="ECO:0000256" key="15">
    <source>
        <dbReference type="ARBA" id="ARBA00023170"/>
    </source>
</evidence>
<evidence type="ECO:0000256" key="20">
    <source>
        <dbReference type="SAM" id="Phobius"/>
    </source>
</evidence>
<keyword evidence="9" id="KW-0418">Kinase</keyword>
<dbReference type="InterPro" id="IPR008266">
    <property type="entry name" value="Tyr_kinase_AS"/>
</dbReference>
<evidence type="ECO:0000256" key="10">
    <source>
        <dbReference type="ARBA" id="ARBA00022840"/>
    </source>
</evidence>
<dbReference type="InterPro" id="IPR003598">
    <property type="entry name" value="Ig_sub2"/>
</dbReference>
<gene>
    <name evidence="26" type="primary">LOC110988921</name>
</gene>
<dbReference type="InterPro" id="IPR036179">
    <property type="entry name" value="Ig-like_dom_sf"/>
</dbReference>
<keyword evidence="4" id="KW-0808">Transferase</keyword>
<evidence type="ECO:0000256" key="4">
    <source>
        <dbReference type="ARBA" id="ARBA00022679"/>
    </source>
</evidence>
<dbReference type="GO" id="GO:0005524">
    <property type="term" value="F:ATP binding"/>
    <property type="evidence" value="ECO:0007669"/>
    <property type="project" value="UniProtKB-UniRule"/>
</dbReference>
<dbReference type="PANTHER" id="PTHR24416:SF621">
    <property type="entry name" value="TYROSINE KINASE RECEPTOR CAD96CA"/>
    <property type="match status" value="1"/>
</dbReference>
<evidence type="ECO:0000256" key="8">
    <source>
        <dbReference type="ARBA" id="ARBA00022741"/>
    </source>
</evidence>
<keyword evidence="25" id="KW-1185">Reference proteome</keyword>
<dbReference type="InterPro" id="IPR050122">
    <property type="entry name" value="RTK"/>
</dbReference>
<dbReference type="SMART" id="SM00408">
    <property type="entry name" value="IGc2"/>
    <property type="match status" value="5"/>
</dbReference>
<comment type="catalytic activity">
    <reaction evidence="18">
        <text>L-tyrosyl-[protein] + ATP = O-phospho-L-tyrosyl-[protein] + ADP + H(+)</text>
        <dbReference type="Rhea" id="RHEA:10596"/>
        <dbReference type="Rhea" id="RHEA-COMP:10136"/>
        <dbReference type="Rhea" id="RHEA-COMP:20101"/>
        <dbReference type="ChEBI" id="CHEBI:15378"/>
        <dbReference type="ChEBI" id="CHEBI:30616"/>
        <dbReference type="ChEBI" id="CHEBI:46858"/>
        <dbReference type="ChEBI" id="CHEBI:61978"/>
        <dbReference type="ChEBI" id="CHEBI:456216"/>
        <dbReference type="EC" id="2.7.10.1"/>
    </reaction>
</comment>
<dbReference type="InterPro" id="IPR001245">
    <property type="entry name" value="Ser-Thr/Tyr_kinase_cat_dom"/>
</dbReference>
<evidence type="ECO:0000259" key="23">
    <source>
        <dbReference type="PROSITE" id="PS50835"/>
    </source>
</evidence>
<feature type="domain" description="Fibronectin type-III" evidence="24">
    <location>
        <begin position="1016"/>
        <end position="1116"/>
    </location>
</feature>
<evidence type="ECO:0000256" key="2">
    <source>
        <dbReference type="ARBA" id="ARBA00006692"/>
    </source>
</evidence>
<name>A0A8B7ZT29_ACAPL</name>
<dbReference type="SMART" id="SM00219">
    <property type="entry name" value="TyrKc"/>
    <property type="match status" value="1"/>
</dbReference>
<evidence type="ECO:0000259" key="22">
    <source>
        <dbReference type="PROSITE" id="PS50011"/>
    </source>
</evidence>
<dbReference type="GO" id="GO:0005886">
    <property type="term" value="C:plasma membrane"/>
    <property type="evidence" value="ECO:0007669"/>
    <property type="project" value="TreeGrafter"/>
</dbReference>
<dbReference type="InterPro" id="IPR036116">
    <property type="entry name" value="FN3_sf"/>
</dbReference>
<dbReference type="InterPro" id="IPR007110">
    <property type="entry name" value="Ig-like_dom"/>
</dbReference>
<organism evidence="25 26">
    <name type="scientific">Acanthaster planci</name>
    <name type="common">Crown-of-thorns starfish</name>
    <dbReference type="NCBI Taxonomy" id="133434"/>
    <lineage>
        <taxon>Eukaryota</taxon>
        <taxon>Metazoa</taxon>
        <taxon>Echinodermata</taxon>
        <taxon>Eleutherozoa</taxon>
        <taxon>Asterozoa</taxon>
        <taxon>Asteroidea</taxon>
        <taxon>Valvatacea</taxon>
        <taxon>Valvatida</taxon>
        <taxon>Acanthasteridae</taxon>
        <taxon>Acanthaster</taxon>
    </lineage>
</organism>
<feature type="domain" description="Ig-like" evidence="23">
    <location>
        <begin position="594"/>
        <end position="699"/>
    </location>
</feature>
<reference evidence="26" key="1">
    <citation type="submission" date="2025-08" db="UniProtKB">
        <authorList>
            <consortium name="RefSeq"/>
        </authorList>
    </citation>
    <scope>IDENTIFICATION</scope>
</reference>
<dbReference type="InterPro" id="IPR013783">
    <property type="entry name" value="Ig-like_fold"/>
</dbReference>
<dbReference type="GO" id="GO:0004714">
    <property type="term" value="F:transmembrane receptor protein tyrosine kinase activity"/>
    <property type="evidence" value="ECO:0007669"/>
    <property type="project" value="UniProtKB-EC"/>
</dbReference>
<evidence type="ECO:0000313" key="26">
    <source>
        <dbReference type="RefSeq" id="XP_022108574.1"/>
    </source>
</evidence>
<dbReference type="FunFam" id="1.10.510.10:FF:000190">
    <property type="entry name" value="Proto-oncogene tyrosine-protein kinase receptor Ret"/>
    <property type="match status" value="1"/>
</dbReference>
<evidence type="ECO:0000256" key="9">
    <source>
        <dbReference type="ARBA" id="ARBA00022777"/>
    </source>
</evidence>
<keyword evidence="17" id="KW-0393">Immunoglobulin domain</keyword>
<evidence type="ECO:0000256" key="7">
    <source>
        <dbReference type="ARBA" id="ARBA00022737"/>
    </source>
</evidence>